<reference evidence="3" key="2">
    <citation type="submission" date="2021-10" db="EMBL/GenBank/DDBJ databases">
        <title>Phylogenomics reveals ancestral predisposition of the termite-cultivated fungus Termitomyces towards a domesticated lifestyle.</title>
        <authorList>
            <person name="Auxier B."/>
            <person name="Grum-Grzhimaylo A."/>
            <person name="Cardenas M.E."/>
            <person name="Lodge J.D."/>
            <person name="Laessoe T."/>
            <person name="Pedersen O."/>
            <person name="Smith M.E."/>
            <person name="Kuyper T.W."/>
            <person name="Franco-Molano E.A."/>
            <person name="Baroni T.J."/>
            <person name="Aanen D.K."/>
        </authorList>
    </citation>
    <scope>NUCLEOTIDE SEQUENCE</scope>
    <source>
        <strain evidence="3">AP01</strain>
        <tissue evidence="3">Mycelium</tissue>
    </source>
</reference>
<feature type="region of interest" description="Disordered" evidence="1">
    <location>
        <begin position="1"/>
        <end position="29"/>
    </location>
</feature>
<sequence>MAGSSSQGRKCPIVKSNNNVVDDDIGDPLEDKVDELAPKKQLLKHSEKGWDSDKKNLEKAQQKACKLNEKIAKLKAQASKAWEDDQMAPISNTTSQQSSSPNASKVQPLQSGKKMVLLLPGLIVSKVPTLSDFVDPVVQALLLRTMCAIFAQYFNPIPLKTLALLFTLVQFCIAEWSNSTCKEASFHEKDVLDSYDAYLADIQKWASFNPAITTNKHMKLFKRACKSAGVETTNIVPQLTGDAEE</sequence>
<proteinExistence type="predicted"/>
<evidence type="ECO:0000313" key="3">
    <source>
        <dbReference type="EMBL" id="KAG5640375.1"/>
    </source>
</evidence>
<organism evidence="3 4">
    <name type="scientific">Asterophora parasitica</name>
    <dbReference type="NCBI Taxonomy" id="117018"/>
    <lineage>
        <taxon>Eukaryota</taxon>
        <taxon>Fungi</taxon>
        <taxon>Dikarya</taxon>
        <taxon>Basidiomycota</taxon>
        <taxon>Agaricomycotina</taxon>
        <taxon>Agaricomycetes</taxon>
        <taxon>Agaricomycetidae</taxon>
        <taxon>Agaricales</taxon>
        <taxon>Tricholomatineae</taxon>
        <taxon>Lyophyllaceae</taxon>
        <taxon>Asterophora</taxon>
    </lineage>
</organism>
<dbReference type="AlphaFoldDB" id="A0A9P7G3Y6"/>
<gene>
    <name evidence="3" type="ORF">DXG03_008884</name>
</gene>
<accession>A0A9P7G3Y6</accession>
<dbReference type="EMBL" id="JABCKV010000792">
    <property type="protein sequence ID" value="KAG5640375.1"/>
    <property type="molecule type" value="Genomic_DNA"/>
</dbReference>
<evidence type="ECO:0000256" key="1">
    <source>
        <dbReference type="SAM" id="MobiDB-lite"/>
    </source>
</evidence>
<reference evidence="3" key="1">
    <citation type="submission" date="2020-07" db="EMBL/GenBank/DDBJ databases">
        <authorList>
            <person name="Nieuwenhuis M."/>
            <person name="Van De Peppel L.J.J."/>
        </authorList>
    </citation>
    <scope>NUCLEOTIDE SEQUENCE</scope>
    <source>
        <strain evidence="3">AP01</strain>
        <tissue evidence="3">Mycelium</tissue>
    </source>
</reference>
<dbReference type="Proteomes" id="UP000775547">
    <property type="component" value="Unassembled WGS sequence"/>
</dbReference>
<feature type="region of interest" description="Disordered" evidence="1">
    <location>
        <begin position="40"/>
        <end position="59"/>
    </location>
</feature>
<name>A0A9P7G3Y6_9AGAR</name>
<protein>
    <recommendedName>
        <fullName evidence="2">DUF6532 domain-containing protein</fullName>
    </recommendedName>
</protein>
<feature type="domain" description="DUF6532" evidence="2">
    <location>
        <begin position="148"/>
        <end position="205"/>
    </location>
</feature>
<evidence type="ECO:0000259" key="2">
    <source>
        <dbReference type="Pfam" id="PF20149"/>
    </source>
</evidence>
<keyword evidence="4" id="KW-1185">Reference proteome</keyword>
<dbReference type="Pfam" id="PF20149">
    <property type="entry name" value="DUF6532"/>
    <property type="match status" value="1"/>
</dbReference>
<dbReference type="OrthoDB" id="3192693at2759"/>
<dbReference type="InterPro" id="IPR045341">
    <property type="entry name" value="DUF6532"/>
</dbReference>
<comment type="caution">
    <text evidence="3">The sequence shown here is derived from an EMBL/GenBank/DDBJ whole genome shotgun (WGS) entry which is preliminary data.</text>
</comment>
<evidence type="ECO:0000313" key="4">
    <source>
        <dbReference type="Proteomes" id="UP000775547"/>
    </source>
</evidence>